<dbReference type="Pfam" id="PF07797">
    <property type="entry name" value="DUF1639"/>
    <property type="match status" value="1"/>
</dbReference>
<feature type="region of interest" description="Disordered" evidence="1">
    <location>
        <begin position="1"/>
        <end position="30"/>
    </location>
</feature>
<dbReference type="EMBL" id="JAMRDG010000001">
    <property type="protein sequence ID" value="KAJ3697905.1"/>
    <property type="molecule type" value="Genomic_DNA"/>
</dbReference>
<dbReference type="AlphaFoldDB" id="A0AAD5ZHG3"/>
<dbReference type="Proteomes" id="UP001210211">
    <property type="component" value="Unassembled WGS sequence"/>
</dbReference>
<sequence length="193" mass="21818">MATLPATISIAENPTPSVDNKMETTTRPKRHNFSFPTFSWGVQRVVPWVKEPSISSDPTLPPVPPPKEKEKEPIAEIPWNLRKRRADTSSPVGNASAIGLASPVVVTKEKEKEKRKTKLSVSLTCKEIRDDFLLMKGKKPASRPKKRPKHVQKQIDDVFPGLWLSEVTPDLYKVDEEVYIPFCLFKLIINSSF</sequence>
<organism evidence="2 3">
    <name type="scientific">Rhynchospora tenuis</name>
    <dbReference type="NCBI Taxonomy" id="198213"/>
    <lineage>
        <taxon>Eukaryota</taxon>
        <taxon>Viridiplantae</taxon>
        <taxon>Streptophyta</taxon>
        <taxon>Embryophyta</taxon>
        <taxon>Tracheophyta</taxon>
        <taxon>Spermatophyta</taxon>
        <taxon>Magnoliopsida</taxon>
        <taxon>Liliopsida</taxon>
        <taxon>Poales</taxon>
        <taxon>Cyperaceae</taxon>
        <taxon>Cyperoideae</taxon>
        <taxon>Rhynchosporeae</taxon>
        <taxon>Rhynchospora</taxon>
    </lineage>
</organism>
<evidence type="ECO:0000313" key="3">
    <source>
        <dbReference type="Proteomes" id="UP001210211"/>
    </source>
</evidence>
<dbReference type="PANTHER" id="PTHR33130">
    <property type="entry name" value="PUTATIVE (DUF1639)-RELATED"/>
    <property type="match status" value="1"/>
</dbReference>
<evidence type="ECO:0000256" key="1">
    <source>
        <dbReference type="SAM" id="MobiDB-lite"/>
    </source>
</evidence>
<reference evidence="2 3" key="1">
    <citation type="journal article" date="2022" name="Cell">
        <title>Repeat-based holocentromeres influence genome architecture and karyotype evolution.</title>
        <authorList>
            <person name="Hofstatter P.G."/>
            <person name="Thangavel G."/>
            <person name="Lux T."/>
            <person name="Neumann P."/>
            <person name="Vondrak T."/>
            <person name="Novak P."/>
            <person name="Zhang M."/>
            <person name="Costa L."/>
            <person name="Castellani M."/>
            <person name="Scott A."/>
            <person name="Toegelov H."/>
            <person name="Fuchs J."/>
            <person name="Mata-Sucre Y."/>
            <person name="Dias Y."/>
            <person name="Vanzela A.L.L."/>
            <person name="Huettel B."/>
            <person name="Almeida C.C.S."/>
            <person name="Simkova H."/>
            <person name="Souza G."/>
            <person name="Pedrosa-Harand A."/>
            <person name="Macas J."/>
            <person name="Mayer K.F.X."/>
            <person name="Houben A."/>
            <person name="Marques A."/>
        </authorList>
    </citation>
    <scope>NUCLEOTIDE SEQUENCE [LARGE SCALE GENOMIC DNA]</scope>
    <source>
        <strain evidence="2">RhyTen1mFocal</strain>
    </source>
</reference>
<feature type="region of interest" description="Disordered" evidence="1">
    <location>
        <begin position="52"/>
        <end position="71"/>
    </location>
</feature>
<evidence type="ECO:0000313" key="2">
    <source>
        <dbReference type="EMBL" id="KAJ3697905.1"/>
    </source>
</evidence>
<comment type="caution">
    <text evidence="2">The sequence shown here is derived from an EMBL/GenBank/DDBJ whole genome shotgun (WGS) entry which is preliminary data.</text>
</comment>
<gene>
    <name evidence="2" type="ORF">LUZ61_001610</name>
</gene>
<protein>
    <submittedName>
        <fullName evidence="2">Uncharacterized protein</fullName>
    </submittedName>
</protein>
<proteinExistence type="predicted"/>
<name>A0AAD5ZHG3_9POAL</name>
<accession>A0AAD5ZHG3</accession>
<dbReference type="InterPro" id="IPR012438">
    <property type="entry name" value="DUF1639"/>
</dbReference>
<keyword evidence="3" id="KW-1185">Reference proteome</keyword>
<dbReference type="PANTHER" id="PTHR33130:SF43">
    <property type="entry name" value="OS01G0688600 PROTEIN"/>
    <property type="match status" value="1"/>
</dbReference>